<dbReference type="Gene3D" id="3.40.710.10">
    <property type="entry name" value="DD-peptidase/beta-lactamase superfamily"/>
    <property type="match status" value="1"/>
</dbReference>
<dbReference type="eggNOG" id="COG1686">
    <property type="taxonomic scope" value="Bacteria"/>
</dbReference>
<dbReference type="Pfam" id="PF00768">
    <property type="entry name" value="Peptidase_S11"/>
    <property type="match status" value="1"/>
</dbReference>
<dbReference type="GO" id="GO:0009252">
    <property type="term" value="P:peptidoglycan biosynthetic process"/>
    <property type="evidence" value="ECO:0007669"/>
    <property type="project" value="UniProtKB-KW"/>
</dbReference>
<organism evidence="12 13">
    <name type="scientific">Pontibacillus marinus BH030004 = DSM 16465</name>
    <dbReference type="NCBI Taxonomy" id="1385511"/>
    <lineage>
        <taxon>Bacteria</taxon>
        <taxon>Bacillati</taxon>
        <taxon>Bacillota</taxon>
        <taxon>Bacilli</taxon>
        <taxon>Bacillales</taxon>
        <taxon>Bacillaceae</taxon>
        <taxon>Pontibacillus</taxon>
    </lineage>
</organism>
<dbReference type="InterPro" id="IPR001967">
    <property type="entry name" value="Peptidase_S11_N"/>
</dbReference>
<dbReference type="InterPro" id="IPR012338">
    <property type="entry name" value="Beta-lactam/transpept-like"/>
</dbReference>
<keyword evidence="13" id="KW-1185">Reference proteome</keyword>
<dbReference type="AlphaFoldDB" id="A0A0A5FXQ1"/>
<dbReference type="RefSeq" id="WP_027446828.1">
    <property type="nucleotide sequence ID" value="NZ_AULJ01000041.1"/>
</dbReference>
<feature type="signal peptide" evidence="10">
    <location>
        <begin position="1"/>
        <end position="24"/>
    </location>
</feature>
<keyword evidence="5" id="KW-0573">Peptidoglycan synthesis</keyword>
<comment type="caution">
    <text evidence="12">The sequence shown here is derived from an EMBL/GenBank/DDBJ whole genome shotgun (WGS) entry which is preliminary data.</text>
</comment>
<evidence type="ECO:0000259" key="11">
    <source>
        <dbReference type="Pfam" id="PF00768"/>
    </source>
</evidence>
<evidence type="ECO:0000313" key="13">
    <source>
        <dbReference type="Proteomes" id="UP000030403"/>
    </source>
</evidence>
<keyword evidence="4" id="KW-0133">Cell shape</keyword>
<keyword evidence="2 10" id="KW-0732">Signal</keyword>
<dbReference type="GO" id="GO:0071555">
    <property type="term" value="P:cell wall organization"/>
    <property type="evidence" value="ECO:0007669"/>
    <property type="project" value="UniProtKB-KW"/>
</dbReference>
<dbReference type="GO" id="GO:0008360">
    <property type="term" value="P:regulation of cell shape"/>
    <property type="evidence" value="ECO:0007669"/>
    <property type="project" value="UniProtKB-KW"/>
</dbReference>
<feature type="active site" description="Acyl-ester intermediate" evidence="7">
    <location>
        <position position="59"/>
    </location>
</feature>
<keyword evidence="3" id="KW-0378">Hydrolase</keyword>
<evidence type="ECO:0000256" key="2">
    <source>
        <dbReference type="ARBA" id="ARBA00022729"/>
    </source>
</evidence>
<dbReference type="SUPFAM" id="SSF56601">
    <property type="entry name" value="beta-lactamase/transpeptidase-like"/>
    <property type="match status" value="1"/>
</dbReference>
<proteinExistence type="inferred from homology"/>
<evidence type="ECO:0000256" key="4">
    <source>
        <dbReference type="ARBA" id="ARBA00022960"/>
    </source>
</evidence>
<gene>
    <name evidence="12" type="ORF">N783_02020</name>
</gene>
<feature type="chain" id="PRO_5002009417" evidence="10">
    <location>
        <begin position="25"/>
        <end position="367"/>
    </location>
</feature>
<dbReference type="GO" id="GO:0009002">
    <property type="term" value="F:serine-type D-Ala-D-Ala carboxypeptidase activity"/>
    <property type="evidence" value="ECO:0007669"/>
    <property type="project" value="InterPro"/>
</dbReference>
<evidence type="ECO:0000256" key="3">
    <source>
        <dbReference type="ARBA" id="ARBA00022801"/>
    </source>
</evidence>
<dbReference type="STRING" id="1385511.GCA_000425225_03211"/>
<dbReference type="PANTHER" id="PTHR21581">
    <property type="entry name" value="D-ALANYL-D-ALANINE CARBOXYPEPTIDASE"/>
    <property type="match status" value="1"/>
</dbReference>
<protein>
    <submittedName>
        <fullName evidence="12">D-alanyl-D-alanine carboxypeptidase</fullName>
    </submittedName>
</protein>
<evidence type="ECO:0000256" key="1">
    <source>
        <dbReference type="ARBA" id="ARBA00007164"/>
    </source>
</evidence>
<comment type="similarity">
    <text evidence="1 9">Belongs to the peptidase S11 family.</text>
</comment>
<name>A0A0A5FXQ1_9BACI</name>
<evidence type="ECO:0000313" key="12">
    <source>
        <dbReference type="EMBL" id="KGX83613.1"/>
    </source>
</evidence>
<evidence type="ECO:0000256" key="8">
    <source>
        <dbReference type="PIRSR" id="PIRSR618044-2"/>
    </source>
</evidence>
<dbReference type="GO" id="GO:0006508">
    <property type="term" value="P:proteolysis"/>
    <property type="evidence" value="ECO:0007669"/>
    <property type="project" value="InterPro"/>
</dbReference>
<feature type="active site" description="Proton acceptor" evidence="7">
    <location>
        <position position="62"/>
    </location>
</feature>
<dbReference type="InterPro" id="IPR018044">
    <property type="entry name" value="Peptidase_S11"/>
</dbReference>
<keyword evidence="12" id="KW-0645">Protease</keyword>
<evidence type="ECO:0000256" key="7">
    <source>
        <dbReference type="PIRSR" id="PIRSR618044-1"/>
    </source>
</evidence>
<keyword evidence="6" id="KW-0961">Cell wall biogenesis/degradation</keyword>
<dbReference type="PANTHER" id="PTHR21581:SF33">
    <property type="entry name" value="D-ALANYL-D-ALANINE CARBOXYPEPTIDASE DACB"/>
    <property type="match status" value="1"/>
</dbReference>
<evidence type="ECO:0000256" key="10">
    <source>
        <dbReference type="SAM" id="SignalP"/>
    </source>
</evidence>
<evidence type="ECO:0000256" key="9">
    <source>
        <dbReference type="RuleBase" id="RU004016"/>
    </source>
</evidence>
<feature type="domain" description="Peptidase S11 D-alanyl-D-alanine carboxypeptidase A N-terminal" evidence="11">
    <location>
        <begin position="24"/>
        <end position="247"/>
    </location>
</feature>
<evidence type="ECO:0000256" key="5">
    <source>
        <dbReference type="ARBA" id="ARBA00022984"/>
    </source>
</evidence>
<keyword evidence="12" id="KW-0121">Carboxypeptidase</keyword>
<accession>A0A0A5FXQ1</accession>
<dbReference type="EMBL" id="AVPF01000094">
    <property type="protein sequence ID" value="KGX83613.1"/>
    <property type="molecule type" value="Genomic_DNA"/>
</dbReference>
<dbReference type="PRINTS" id="PR00725">
    <property type="entry name" value="DADACBPTASE1"/>
</dbReference>
<evidence type="ECO:0000256" key="6">
    <source>
        <dbReference type="ARBA" id="ARBA00023316"/>
    </source>
</evidence>
<sequence length="367" mass="41021">MKRKSIIILTLCLTMLISPLQAYATSKPNVSARNAVLMEQETGRVLMEKRAHEKRNIASITKIMTAIVAIESGNLDKKATASRKAVYTEGSSIYLEQGEKMLLKDLVYGLMLRSGNDSAIAIAEKVGGSVEGFVHLMNEKADWIGMTNTNFANPHGLDQEGHYSTAYDMALLMRYAMQNDLFRKISGTTTYKADSRVYAWGNKNKLLTKYYEYCTGGKTGYTKTAGRTLVTTAKKDDMELIMVTLNGPDDWNDHSHSFEWGFKEYDMKEIRKEGKYDLDSGDEETMGYLWEDVRVPLTKEEVGQLSERVITTNTGGLSPLSSIVGKAIYTVNGEQIEAVSIMASPEEKDRSYFDQLIQVIKSMAGAY</sequence>
<dbReference type="Proteomes" id="UP000030403">
    <property type="component" value="Unassembled WGS sequence"/>
</dbReference>
<feature type="binding site" evidence="8">
    <location>
        <position position="218"/>
    </location>
    <ligand>
        <name>substrate</name>
    </ligand>
</feature>
<feature type="active site" evidence="7">
    <location>
        <position position="114"/>
    </location>
</feature>
<reference evidence="12 13" key="1">
    <citation type="submission" date="2013-08" db="EMBL/GenBank/DDBJ databases">
        <authorList>
            <person name="Huang J."/>
            <person name="Wang G."/>
        </authorList>
    </citation>
    <scope>NUCLEOTIDE SEQUENCE [LARGE SCALE GENOMIC DNA]</scope>
    <source>
        <strain evidence="12 13">BH030004</strain>
    </source>
</reference>